<dbReference type="InterPro" id="IPR015943">
    <property type="entry name" value="WD40/YVTN_repeat-like_dom_sf"/>
</dbReference>
<dbReference type="Gene3D" id="2.130.10.10">
    <property type="entry name" value="YVTN repeat-like/Quinoprotein amine dehydrogenase"/>
    <property type="match status" value="1"/>
</dbReference>
<dbReference type="Proteomes" id="UP000822476">
    <property type="component" value="Unassembled WGS sequence"/>
</dbReference>
<dbReference type="PANTHER" id="PTHR47822:SF2">
    <property type="entry name" value="F-BOX AND WD-40 DOMAIN PROTEIN 7"/>
    <property type="match status" value="1"/>
</dbReference>
<evidence type="ECO:0000256" key="1">
    <source>
        <dbReference type="SAM" id="MobiDB-lite"/>
    </source>
</evidence>
<comment type="caution">
    <text evidence="2">The sequence shown here is derived from an EMBL/GenBank/DDBJ whole genome shotgun (WGS) entry which is preliminary data.</text>
</comment>
<dbReference type="EMBL" id="JTDE01020934">
    <property type="protein sequence ID" value="KAF7233615.1"/>
    <property type="molecule type" value="Genomic_DNA"/>
</dbReference>
<feature type="region of interest" description="Disordered" evidence="1">
    <location>
        <begin position="72"/>
        <end position="91"/>
    </location>
</feature>
<dbReference type="AlphaFoldDB" id="A0A8S9YIF6"/>
<feature type="non-terminal residue" evidence="2">
    <location>
        <position position="1"/>
    </location>
</feature>
<evidence type="ECO:0000313" key="2">
    <source>
        <dbReference type="EMBL" id="KAF7233615.1"/>
    </source>
</evidence>
<name>A0A8S9YIF6_9TREM</name>
<organism evidence="2 3">
    <name type="scientific">Paragonimus skrjabini miyazakii</name>
    <dbReference type="NCBI Taxonomy" id="59628"/>
    <lineage>
        <taxon>Eukaryota</taxon>
        <taxon>Metazoa</taxon>
        <taxon>Spiralia</taxon>
        <taxon>Lophotrochozoa</taxon>
        <taxon>Platyhelminthes</taxon>
        <taxon>Trematoda</taxon>
        <taxon>Digenea</taxon>
        <taxon>Plagiorchiida</taxon>
        <taxon>Troglotremata</taxon>
        <taxon>Troglotrematidae</taxon>
        <taxon>Paragonimus</taxon>
    </lineage>
</organism>
<dbReference type="PANTHER" id="PTHR47822">
    <property type="entry name" value="CARBOHYDRATE BINDING DOMAIN CONTAINING PROTEIN"/>
    <property type="match status" value="1"/>
</dbReference>
<proteinExistence type="predicted"/>
<evidence type="ECO:0000313" key="3">
    <source>
        <dbReference type="Proteomes" id="UP000822476"/>
    </source>
</evidence>
<sequence length="220" mass="23586">VEPQVVQREPLVLWDTRLQTGPVWQIYGPHVASPDGLDVDDNYLLTASWRAKESIEIWDLRAMNTITGKQRAVQFSHQSSPRRSQTTDDGDSTVLGSIASSCCANTKSAASLKGPTSGHLTAVEQQHGPCEVIPIAGSVWVSNQAKESGEYPYAARLLPSRAIVAAGSGFHEVRVIGRDTLLPIARIPMDSVVQSMDTILDGRYIGVGCSSGTVSLIGMA</sequence>
<dbReference type="InterPro" id="IPR036322">
    <property type="entry name" value="WD40_repeat_dom_sf"/>
</dbReference>
<feature type="compositionally biased region" description="Polar residues" evidence="1">
    <location>
        <begin position="72"/>
        <end position="84"/>
    </location>
</feature>
<keyword evidence="3" id="KW-1185">Reference proteome</keyword>
<gene>
    <name evidence="2" type="ORF">EG68_11917</name>
</gene>
<protein>
    <submittedName>
        <fullName evidence="2">Uncharacterized protein</fullName>
    </submittedName>
</protein>
<dbReference type="OrthoDB" id="361494at2759"/>
<reference evidence="2" key="1">
    <citation type="submission" date="2019-07" db="EMBL/GenBank/DDBJ databases">
        <title>Annotation for the trematode Paragonimus miyazaki's.</title>
        <authorList>
            <person name="Choi Y.-J."/>
        </authorList>
    </citation>
    <scope>NUCLEOTIDE SEQUENCE</scope>
    <source>
        <strain evidence="2">Japan</strain>
    </source>
</reference>
<dbReference type="SUPFAM" id="SSF50978">
    <property type="entry name" value="WD40 repeat-like"/>
    <property type="match status" value="1"/>
</dbReference>
<accession>A0A8S9YIF6</accession>